<feature type="compositionally biased region" description="Basic and acidic residues" evidence="6">
    <location>
        <begin position="127"/>
        <end position="141"/>
    </location>
</feature>
<feature type="compositionally biased region" description="Polar residues" evidence="6">
    <location>
        <begin position="143"/>
        <end position="155"/>
    </location>
</feature>
<dbReference type="InterPro" id="IPR027417">
    <property type="entry name" value="P-loop_NTPase"/>
</dbReference>
<feature type="region of interest" description="Disordered" evidence="6">
    <location>
        <begin position="896"/>
        <end position="1034"/>
    </location>
</feature>
<organism evidence="9">
    <name type="scientific">Cacopsylla melanoneura</name>
    <dbReference type="NCBI Taxonomy" id="428564"/>
    <lineage>
        <taxon>Eukaryota</taxon>
        <taxon>Metazoa</taxon>
        <taxon>Ecdysozoa</taxon>
        <taxon>Arthropoda</taxon>
        <taxon>Hexapoda</taxon>
        <taxon>Insecta</taxon>
        <taxon>Pterygota</taxon>
        <taxon>Neoptera</taxon>
        <taxon>Paraneoptera</taxon>
        <taxon>Hemiptera</taxon>
        <taxon>Sternorrhyncha</taxon>
        <taxon>Psylloidea</taxon>
        <taxon>Psyllidae</taxon>
        <taxon>Psyllinae</taxon>
        <taxon>Cacopsylla</taxon>
    </lineage>
</organism>
<feature type="compositionally biased region" description="Polar residues" evidence="6">
    <location>
        <begin position="917"/>
        <end position="933"/>
    </location>
</feature>
<dbReference type="CDD" id="cd17956">
    <property type="entry name" value="DEADc_DDX51"/>
    <property type="match status" value="1"/>
</dbReference>
<feature type="compositionally biased region" description="Basic and acidic residues" evidence="6">
    <location>
        <begin position="302"/>
        <end position="312"/>
    </location>
</feature>
<dbReference type="InterPro" id="IPR001650">
    <property type="entry name" value="Helicase_C-like"/>
</dbReference>
<keyword evidence="5" id="KW-0175">Coiled coil</keyword>
<dbReference type="GO" id="GO:0003724">
    <property type="term" value="F:RNA helicase activity"/>
    <property type="evidence" value="ECO:0007669"/>
    <property type="project" value="TreeGrafter"/>
</dbReference>
<dbReference type="Pfam" id="PF00270">
    <property type="entry name" value="DEAD"/>
    <property type="match status" value="1"/>
</dbReference>
<dbReference type="AlphaFoldDB" id="A0A8D9BV89"/>
<feature type="region of interest" description="Disordered" evidence="6">
    <location>
        <begin position="1"/>
        <end position="371"/>
    </location>
</feature>
<dbReference type="PANTHER" id="PTHR47959:SF1">
    <property type="entry name" value="ATP-DEPENDENT RNA HELICASE DBPA"/>
    <property type="match status" value="1"/>
</dbReference>
<dbReference type="EMBL" id="HBUF01673430">
    <property type="protein sequence ID" value="CAG6790861.1"/>
    <property type="molecule type" value="Transcribed_RNA"/>
</dbReference>
<dbReference type="Pfam" id="PF00271">
    <property type="entry name" value="Helicase_C"/>
    <property type="match status" value="1"/>
</dbReference>
<feature type="compositionally biased region" description="Basic and acidic residues" evidence="6">
    <location>
        <begin position="336"/>
        <end position="353"/>
    </location>
</feature>
<evidence type="ECO:0000256" key="4">
    <source>
        <dbReference type="ARBA" id="ARBA00022840"/>
    </source>
</evidence>
<dbReference type="InterPro" id="IPR000629">
    <property type="entry name" value="RNA-helicase_DEAD-box_CS"/>
</dbReference>
<reference evidence="9" key="1">
    <citation type="submission" date="2021-05" db="EMBL/GenBank/DDBJ databases">
        <authorList>
            <person name="Alioto T."/>
            <person name="Alioto T."/>
            <person name="Gomez Garrido J."/>
        </authorList>
    </citation>
    <scope>NUCLEOTIDE SEQUENCE</scope>
</reference>
<feature type="compositionally biased region" description="Acidic residues" evidence="6">
    <location>
        <begin position="354"/>
        <end position="364"/>
    </location>
</feature>
<dbReference type="GO" id="GO:0016787">
    <property type="term" value="F:hydrolase activity"/>
    <property type="evidence" value="ECO:0007669"/>
    <property type="project" value="UniProtKB-KW"/>
</dbReference>
<evidence type="ECO:0000256" key="2">
    <source>
        <dbReference type="ARBA" id="ARBA00022801"/>
    </source>
</evidence>
<evidence type="ECO:0000256" key="3">
    <source>
        <dbReference type="ARBA" id="ARBA00022806"/>
    </source>
</evidence>
<evidence type="ECO:0000259" key="7">
    <source>
        <dbReference type="PROSITE" id="PS51192"/>
    </source>
</evidence>
<keyword evidence="1" id="KW-0547">Nucleotide-binding</keyword>
<dbReference type="SMART" id="SM00490">
    <property type="entry name" value="HELICc"/>
    <property type="match status" value="1"/>
</dbReference>
<evidence type="ECO:0000256" key="1">
    <source>
        <dbReference type="ARBA" id="ARBA00022741"/>
    </source>
</evidence>
<feature type="compositionally biased region" description="Basic and acidic residues" evidence="6">
    <location>
        <begin position="947"/>
        <end position="958"/>
    </location>
</feature>
<dbReference type="PROSITE" id="PS00039">
    <property type="entry name" value="DEAD_ATP_HELICASE"/>
    <property type="match status" value="1"/>
</dbReference>
<dbReference type="PANTHER" id="PTHR47959">
    <property type="entry name" value="ATP-DEPENDENT RNA HELICASE RHLE-RELATED"/>
    <property type="match status" value="1"/>
</dbReference>
<dbReference type="GO" id="GO:0005829">
    <property type="term" value="C:cytosol"/>
    <property type="evidence" value="ECO:0007669"/>
    <property type="project" value="TreeGrafter"/>
</dbReference>
<sequence length="1034" mass="117165">MDLFVVNRYNGDASSSKFLIDPSSSQLEEHNQSEQTLEETPPVKIKKKKFSEVSTSQDEEKNQSQQYGEQTPKIKKKKNENDESICQNEETQLNEEGEETPKVKKKNKKDREILISQNDQSIQEMEETPKVQMKKDSEVIDARSSSKNSEVADNTLSSLSKKKSKKENKDEVPETTTGGSCLELVDDVSSKKKKKRNEGEEDVGKQKRKSQTIDTAEESNQNKVVESVEIDSISNNLESVEVSESSSQKKKKTKSSKVSIDISDIEKQIAPNDSLETVEEKGEKSTTKKKKLVFSPTISKTNNEKETDNKEENESDGIPKQGKKRFRQRARYKNKPKNEDIVKNVEGETKDEEKIEEVEDEEENSNPNDLGGFQVIGNLEFQKRKKVKRVLPEWLAKPTIISVNLKNLNSKIKDLTELDTYFKKLLRKNGVSHFFPVQSELIPYLIKQHSRKSIFWPRDVCVSAPTGSGKTLSFVLPILQLLRDRVVPQIRALVVLPTQDLASQVYSVFKTYVKGTKLQVVLTVGSTPFEEEQKKLVAWDTILQKHVSLADIVVTTPGRLVDHITNSPGFDLSCLKFLVVDEADRMIDNNDCNWLLHINKHINYQGLNSVPPLMLHTFLNYPCRPQRLLFSATLSHDPEKLHQLSLFQPKLFTSIVEGDHPTSESTNTNAMTSGFIGKFTTPAELVEKFTLCTTMTKPLAMYHLIKKHAMKGVLCFVNTTQGAHRLAKLLYHIERVTTKAVKNDAQSAKLNIAEVYSDMKLEQRNKIIQDFRRRKIDLVIASDNLARGIDVENIDVVINYEAPDNIKKYIHRIGRTARGGRQGTSVTLVTMHDKNPFLKMLSGVGKQNIEELECTEQELEHLEQVYAKAIERLKKDVEKEGEIILKIAKAQKKGKKIKKNKTLLDGTSKKNKKSNNVPNQIVDSRNEKTNTGNAGIVEPKSGASNGSDKKEKTGDGKAKNTSQKTVKRSEIKKVVKKNMNAEDKKKQFGKKNKNKFNKKKPTVQGQSVNTKGMKRNKKIKLKKLLKKQNKKPKS</sequence>
<keyword evidence="4" id="KW-0067">ATP-binding</keyword>
<dbReference type="Gene3D" id="3.40.50.300">
    <property type="entry name" value="P-loop containing nucleotide triphosphate hydrolases"/>
    <property type="match status" value="2"/>
</dbReference>
<feature type="compositionally biased region" description="Basic and acidic residues" evidence="6">
    <location>
        <begin position="967"/>
        <end position="986"/>
    </location>
</feature>
<feature type="compositionally biased region" description="Low complexity" evidence="6">
    <location>
        <begin position="232"/>
        <end position="246"/>
    </location>
</feature>
<protein>
    <submittedName>
        <fullName evidence="9">Probable ATP-dependent RNA helicase Dbp73D</fullName>
    </submittedName>
</protein>
<feature type="compositionally biased region" description="Basic residues" evidence="6">
    <location>
        <begin position="987"/>
        <end position="1001"/>
    </location>
</feature>
<proteinExistence type="predicted"/>
<dbReference type="PROSITE" id="PS51192">
    <property type="entry name" value="HELICASE_ATP_BIND_1"/>
    <property type="match status" value="1"/>
</dbReference>
<evidence type="ECO:0000256" key="6">
    <source>
        <dbReference type="SAM" id="MobiDB-lite"/>
    </source>
</evidence>
<name>A0A8D9BV89_9HEMI</name>
<feature type="compositionally biased region" description="Polar residues" evidence="6">
    <location>
        <begin position="212"/>
        <end position="224"/>
    </location>
</feature>
<keyword evidence="3 9" id="KW-0347">Helicase</keyword>
<evidence type="ECO:0000256" key="5">
    <source>
        <dbReference type="SAM" id="Coils"/>
    </source>
</evidence>
<feature type="domain" description="Helicase ATP-binding" evidence="7">
    <location>
        <begin position="451"/>
        <end position="652"/>
    </location>
</feature>
<dbReference type="InterPro" id="IPR011545">
    <property type="entry name" value="DEAD/DEAH_box_helicase_dom"/>
</dbReference>
<feature type="compositionally biased region" description="Basic residues" evidence="6">
    <location>
        <begin position="321"/>
        <end position="335"/>
    </location>
</feature>
<feature type="domain" description="Helicase C-terminal" evidence="8">
    <location>
        <begin position="700"/>
        <end position="860"/>
    </location>
</feature>
<dbReference type="InterPro" id="IPR050079">
    <property type="entry name" value="DEAD_box_RNA_helicase"/>
</dbReference>
<evidence type="ECO:0000313" key="9">
    <source>
        <dbReference type="EMBL" id="CAG6790861.1"/>
    </source>
</evidence>
<dbReference type="CDD" id="cd18787">
    <property type="entry name" value="SF2_C_DEAD"/>
    <property type="match status" value="1"/>
</dbReference>
<feature type="coiled-coil region" evidence="5">
    <location>
        <begin position="845"/>
        <end position="879"/>
    </location>
</feature>
<dbReference type="SMART" id="SM00487">
    <property type="entry name" value="DEXDc"/>
    <property type="match status" value="1"/>
</dbReference>
<dbReference type="GO" id="GO:0005524">
    <property type="term" value="F:ATP binding"/>
    <property type="evidence" value="ECO:0007669"/>
    <property type="project" value="UniProtKB-KW"/>
</dbReference>
<evidence type="ECO:0000259" key="8">
    <source>
        <dbReference type="PROSITE" id="PS51194"/>
    </source>
</evidence>
<dbReference type="PROSITE" id="PS51194">
    <property type="entry name" value="HELICASE_CTER"/>
    <property type="match status" value="1"/>
</dbReference>
<feature type="compositionally biased region" description="Polar residues" evidence="6">
    <location>
        <begin position="12"/>
        <end position="26"/>
    </location>
</feature>
<dbReference type="InterPro" id="IPR014001">
    <property type="entry name" value="Helicase_ATP-bd"/>
</dbReference>
<dbReference type="SUPFAM" id="SSF52540">
    <property type="entry name" value="P-loop containing nucleoside triphosphate hydrolases"/>
    <property type="match status" value="1"/>
</dbReference>
<accession>A0A8D9BV89</accession>
<feature type="compositionally biased region" description="Basic residues" evidence="6">
    <location>
        <begin position="1012"/>
        <end position="1034"/>
    </location>
</feature>
<keyword evidence="2" id="KW-0378">Hydrolase</keyword>
<dbReference type="GO" id="GO:0003676">
    <property type="term" value="F:nucleic acid binding"/>
    <property type="evidence" value="ECO:0007669"/>
    <property type="project" value="InterPro"/>
</dbReference>